<keyword evidence="17" id="KW-1185">Reference proteome</keyword>
<comment type="similarity">
    <text evidence="4">Belongs to the multicopper oxidase family.</text>
</comment>
<comment type="catalytic activity">
    <reaction evidence="1">
        <text>4 hydroquinone + O2 = 4 benzosemiquinone + 2 H2O</text>
        <dbReference type="Rhea" id="RHEA:11276"/>
        <dbReference type="ChEBI" id="CHEBI:15377"/>
        <dbReference type="ChEBI" id="CHEBI:15379"/>
        <dbReference type="ChEBI" id="CHEBI:17594"/>
        <dbReference type="ChEBI" id="CHEBI:17977"/>
        <dbReference type="EC" id="1.10.3.2"/>
    </reaction>
</comment>
<dbReference type="InterPro" id="IPR045087">
    <property type="entry name" value="Cu-oxidase_fam"/>
</dbReference>
<dbReference type="EMBL" id="LWDX02075334">
    <property type="protein sequence ID" value="OEL12926.1"/>
    <property type="molecule type" value="Genomic_DNA"/>
</dbReference>
<evidence type="ECO:0000313" key="17">
    <source>
        <dbReference type="Proteomes" id="UP000095767"/>
    </source>
</evidence>
<dbReference type="InterPro" id="IPR011706">
    <property type="entry name" value="Cu-oxidase_C"/>
</dbReference>
<dbReference type="STRING" id="888268.A0A1E5UJ65"/>
<keyword evidence="8" id="KW-0479">Metal-binding</keyword>
<feature type="compositionally biased region" description="Acidic residues" evidence="13">
    <location>
        <begin position="385"/>
        <end position="410"/>
    </location>
</feature>
<dbReference type="GO" id="GO:0052716">
    <property type="term" value="F:hydroquinone:oxygen oxidoreductase activity"/>
    <property type="evidence" value="ECO:0007669"/>
    <property type="project" value="UniProtKB-EC"/>
</dbReference>
<dbReference type="Proteomes" id="UP000095767">
    <property type="component" value="Unassembled WGS sequence"/>
</dbReference>
<evidence type="ECO:0000256" key="13">
    <source>
        <dbReference type="SAM" id="MobiDB-lite"/>
    </source>
</evidence>
<evidence type="ECO:0000256" key="6">
    <source>
        <dbReference type="ARBA" id="ARBA00022523"/>
    </source>
</evidence>
<dbReference type="GO" id="GO:0046274">
    <property type="term" value="P:lignin catabolic process"/>
    <property type="evidence" value="ECO:0007669"/>
    <property type="project" value="UniProtKB-KW"/>
</dbReference>
<protein>
    <recommendedName>
        <fullName evidence="5">laccase</fullName>
        <ecNumber evidence="5">1.10.3.2</ecNumber>
    </recommendedName>
</protein>
<evidence type="ECO:0000256" key="10">
    <source>
        <dbReference type="ARBA" id="ARBA00023002"/>
    </source>
</evidence>
<keyword evidence="10" id="KW-0560">Oxidoreductase</keyword>
<proteinExistence type="inferred from homology"/>
<dbReference type="InterPro" id="IPR034285">
    <property type="entry name" value="CuRO_2_LCC"/>
</dbReference>
<dbReference type="Pfam" id="PF07731">
    <property type="entry name" value="Cu-oxidase_2"/>
    <property type="match status" value="1"/>
</dbReference>
<evidence type="ECO:0000256" key="3">
    <source>
        <dbReference type="ARBA" id="ARBA00004271"/>
    </source>
</evidence>
<dbReference type="CDD" id="cd13875">
    <property type="entry name" value="CuRO_2_LCC_plant"/>
    <property type="match status" value="1"/>
</dbReference>
<feature type="domain" description="Plastocyanin-like" evidence="15">
    <location>
        <begin position="250"/>
        <end position="365"/>
    </location>
</feature>
<keyword evidence="6" id="KW-0052">Apoplast</keyword>
<name>A0A1E5UJ65_9POAL</name>
<evidence type="ECO:0000256" key="1">
    <source>
        <dbReference type="ARBA" id="ARBA00000349"/>
    </source>
</evidence>
<dbReference type="OrthoDB" id="2121828at2759"/>
<keyword evidence="9" id="KW-0677">Repeat</keyword>
<dbReference type="Gene3D" id="2.60.40.420">
    <property type="entry name" value="Cupredoxins - blue copper proteins"/>
    <property type="match status" value="2"/>
</dbReference>
<evidence type="ECO:0000256" key="2">
    <source>
        <dbReference type="ARBA" id="ARBA00002075"/>
    </source>
</evidence>
<dbReference type="EC" id="1.10.3.2" evidence="5"/>
<organism evidence="16 17">
    <name type="scientific">Dichanthelium oligosanthes</name>
    <dbReference type="NCBI Taxonomy" id="888268"/>
    <lineage>
        <taxon>Eukaryota</taxon>
        <taxon>Viridiplantae</taxon>
        <taxon>Streptophyta</taxon>
        <taxon>Embryophyta</taxon>
        <taxon>Tracheophyta</taxon>
        <taxon>Spermatophyta</taxon>
        <taxon>Magnoliopsida</taxon>
        <taxon>Liliopsida</taxon>
        <taxon>Poales</taxon>
        <taxon>Poaceae</taxon>
        <taxon>PACMAD clade</taxon>
        <taxon>Panicoideae</taxon>
        <taxon>Panicodae</taxon>
        <taxon>Paniceae</taxon>
        <taxon>Dichantheliinae</taxon>
        <taxon>Dichanthelium</taxon>
    </lineage>
</organism>
<evidence type="ECO:0000313" key="16">
    <source>
        <dbReference type="EMBL" id="OEL12926.1"/>
    </source>
</evidence>
<evidence type="ECO:0000256" key="5">
    <source>
        <dbReference type="ARBA" id="ARBA00012297"/>
    </source>
</evidence>
<dbReference type="Pfam" id="PF00394">
    <property type="entry name" value="Cu-oxidase"/>
    <property type="match status" value="1"/>
</dbReference>
<evidence type="ECO:0000259" key="15">
    <source>
        <dbReference type="Pfam" id="PF07731"/>
    </source>
</evidence>
<keyword evidence="12" id="KW-0439">Lignin degradation</keyword>
<sequence length="518" mass="57967">MVGEWWEMDLAMLDMDFFHGFLFDQPSASTINGKLGDLHNCSGVVEDGYVLDVEPGKTYLLRVINAGLFSEYYLKIAGHKFTVVAADANYVRPYTTEVVAIAPGETIDALVIANAPPGRYYIVAQPIKTPPPDPEIPAYATRGTLRYKYDHGGSALSSSHGEEEACAHQACRPLVPVRVDEDLFIAIGLGTICRRGGQSCKRSGSDESIQVATLNNVSFHLPAAVAAPLLGAQYYHHNMTGAGVELYTLPDRPPRVFNFTDPGMITWGPKEAPLEPTERATVARRFQYGATVEVVFQSTSLLQSDSNPMHLHGHDVFVLAQGLGNYDPERDMASYNLVDPPVRNTVLVPRLGWVAVRFVADNPGARGPQTKRRQRRRVEGPPPRDEEEEQEQEQEEEQEEEKEKEEEEEQAAMAYPAPGSPVIADRIQQKMALSWLTMDMLQLQYGPMDRVMNCIVNPKYFSATFTITCLLREKLNHRNWTLAKHHRTGNVIIKFLSPDDLRPLHGKAYEWKEEVVSF</sequence>
<dbReference type="InterPro" id="IPR008972">
    <property type="entry name" value="Cupredoxin"/>
</dbReference>
<dbReference type="PANTHER" id="PTHR11709:SF356">
    <property type="entry name" value="LACCASE"/>
    <property type="match status" value="1"/>
</dbReference>
<reference evidence="16 17" key="1">
    <citation type="submission" date="2016-09" db="EMBL/GenBank/DDBJ databases">
        <title>The draft genome of Dichanthelium oligosanthes: A C3 panicoid grass species.</title>
        <authorList>
            <person name="Studer A.J."/>
            <person name="Schnable J.C."/>
            <person name="Brutnell T.P."/>
        </authorList>
    </citation>
    <scope>NUCLEOTIDE SEQUENCE [LARGE SCALE GENOMIC DNA]</scope>
    <source>
        <strain evidence="17">cv. Kellogg 1175</strain>
        <tissue evidence="16">Leaf</tissue>
    </source>
</reference>
<dbReference type="InterPro" id="IPR001117">
    <property type="entry name" value="Cu-oxidase_2nd"/>
</dbReference>
<comment type="function">
    <text evidence="2">Lignin degradation and detoxification of lignin-derived products.</text>
</comment>
<evidence type="ECO:0000256" key="11">
    <source>
        <dbReference type="ARBA" id="ARBA00023008"/>
    </source>
</evidence>
<evidence type="ECO:0000259" key="14">
    <source>
        <dbReference type="Pfam" id="PF00394"/>
    </source>
</evidence>
<dbReference type="AlphaFoldDB" id="A0A1E5UJ65"/>
<evidence type="ECO:0000256" key="7">
    <source>
        <dbReference type="ARBA" id="ARBA00022525"/>
    </source>
</evidence>
<feature type="region of interest" description="Disordered" evidence="13">
    <location>
        <begin position="362"/>
        <end position="420"/>
    </location>
</feature>
<evidence type="ECO:0000256" key="4">
    <source>
        <dbReference type="ARBA" id="ARBA00010609"/>
    </source>
</evidence>
<gene>
    <name evidence="16" type="ORF">BAE44_0026055</name>
</gene>
<accession>A0A1E5UJ65</accession>
<evidence type="ECO:0000256" key="8">
    <source>
        <dbReference type="ARBA" id="ARBA00022723"/>
    </source>
</evidence>
<feature type="domain" description="Plastocyanin-like" evidence="14">
    <location>
        <begin position="2"/>
        <end position="147"/>
    </location>
</feature>
<dbReference type="PANTHER" id="PTHR11709">
    <property type="entry name" value="MULTI-COPPER OXIDASE"/>
    <property type="match status" value="1"/>
</dbReference>
<keyword evidence="11" id="KW-0186">Copper</keyword>
<evidence type="ECO:0000256" key="9">
    <source>
        <dbReference type="ARBA" id="ARBA00022737"/>
    </source>
</evidence>
<dbReference type="GO" id="GO:0048046">
    <property type="term" value="C:apoplast"/>
    <property type="evidence" value="ECO:0007669"/>
    <property type="project" value="UniProtKB-SubCell"/>
</dbReference>
<evidence type="ECO:0000256" key="12">
    <source>
        <dbReference type="ARBA" id="ARBA00023185"/>
    </source>
</evidence>
<dbReference type="GO" id="GO:0005507">
    <property type="term" value="F:copper ion binding"/>
    <property type="evidence" value="ECO:0007669"/>
    <property type="project" value="InterPro"/>
</dbReference>
<keyword evidence="7" id="KW-0964">Secreted</keyword>
<comment type="subcellular location">
    <subcellularLocation>
        <location evidence="3">Secreted</location>
        <location evidence="3">Extracellular space</location>
        <location evidence="3">Apoplast</location>
    </subcellularLocation>
</comment>
<dbReference type="SUPFAM" id="SSF49503">
    <property type="entry name" value="Cupredoxins"/>
    <property type="match status" value="2"/>
</dbReference>
<comment type="caution">
    <text evidence="16">The sequence shown here is derived from an EMBL/GenBank/DDBJ whole genome shotgun (WGS) entry which is preliminary data.</text>
</comment>